<organism evidence="4">
    <name type="scientific">Angiostrongylus costaricensis</name>
    <name type="common">Nematode worm</name>
    <dbReference type="NCBI Taxonomy" id="334426"/>
    <lineage>
        <taxon>Eukaryota</taxon>
        <taxon>Metazoa</taxon>
        <taxon>Ecdysozoa</taxon>
        <taxon>Nematoda</taxon>
        <taxon>Chromadorea</taxon>
        <taxon>Rhabditida</taxon>
        <taxon>Rhabditina</taxon>
        <taxon>Rhabditomorpha</taxon>
        <taxon>Strongyloidea</taxon>
        <taxon>Metastrongylidae</taxon>
        <taxon>Angiostrongylus</taxon>
    </lineage>
</organism>
<dbReference type="InterPro" id="IPR002602">
    <property type="entry name" value="DB"/>
</dbReference>
<protein>
    <submittedName>
        <fullName evidence="4">DB domain-containing protein</fullName>
    </submittedName>
</protein>
<evidence type="ECO:0000313" key="2">
    <source>
        <dbReference type="EMBL" id="VDM63407.1"/>
    </source>
</evidence>
<sequence>MGTGSLESLRAGKMPTIPRRFVNMTLNASSTKRDGNQKFKACCARQKTADKECKKRFCSFSSINQNNVLVFLNTCSPRGTTARQMWDCASSRHDHTECCKEKNVLPLCMRYCDSSRAVPTEYLNHLICLQNFNSIRDCFKNHLERNPNIFGDD</sequence>
<dbReference type="Pfam" id="PF01682">
    <property type="entry name" value="DB"/>
    <property type="match status" value="1"/>
</dbReference>
<dbReference type="OrthoDB" id="5843172at2759"/>
<evidence type="ECO:0000313" key="4">
    <source>
        <dbReference type="WBParaSite" id="ACOC_0001182101-mRNA-1"/>
    </source>
</evidence>
<evidence type="ECO:0000259" key="1">
    <source>
        <dbReference type="Pfam" id="PF01682"/>
    </source>
</evidence>
<name>A0A158PLV3_ANGCS</name>
<dbReference type="EMBL" id="UYYA01004800">
    <property type="protein sequence ID" value="VDM63407.1"/>
    <property type="molecule type" value="Genomic_DNA"/>
</dbReference>
<accession>A0A158PLV3</accession>
<feature type="domain" description="Domain of unknown function DB" evidence="1">
    <location>
        <begin position="42"/>
        <end position="139"/>
    </location>
</feature>
<dbReference type="Proteomes" id="UP000267027">
    <property type="component" value="Unassembled WGS sequence"/>
</dbReference>
<dbReference type="AlphaFoldDB" id="A0A158PLV3"/>
<keyword evidence="3" id="KW-1185">Reference proteome</keyword>
<dbReference type="PANTHER" id="PTHR46705:SF13">
    <property type="entry name" value="DOMAIN OF UNKNOWN FUNCTION DB DOMAIN-CONTAINING PROTEIN"/>
    <property type="match status" value="1"/>
</dbReference>
<dbReference type="WBParaSite" id="ACOC_0001182101-mRNA-1">
    <property type="protein sequence ID" value="ACOC_0001182101-mRNA-1"/>
    <property type="gene ID" value="ACOC_0001182101"/>
</dbReference>
<reference evidence="2 3" key="2">
    <citation type="submission" date="2018-11" db="EMBL/GenBank/DDBJ databases">
        <authorList>
            <consortium name="Pathogen Informatics"/>
        </authorList>
    </citation>
    <scope>NUCLEOTIDE SEQUENCE [LARGE SCALE GENOMIC DNA]</scope>
    <source>
        <strain evidence="2 3">Costa Rica</strain>
    </source>
</reference>
<reference evidence="4" key="1">
    <citation type="submission" date="2016-04" db="UniProtKB">
        <authorList>
            <consortium name="WormBaseParasite"/>
        </authorList>
    </citation>
    <scope>IDENTIFICATION</scope>
</reference>
<dbReference type="PANTHER" id="PTHR46705">
    <property type="entry name" value="PROTEIN CBG09805"/>
    <property type="match status" value="1"/>
</dbReference>
<dbReference type="OMA" id="LMWDCAS"/>
<gene>
    <name evidence="2" type="ORF">ACOC_LOCUS11822</name>
</gene>
<proteinExistence type="predicted"/>
<evidence type="ECO:0000313" key="3">
    <source>
        <dbReference type="Proteomes" id="UP000267027"/>
    </source>
</evidence>